<dbReference type="GO" id="GO:0005737">
    <property type="term" value="C:cytoplasm"/>
    <property type="evidence" value="ECO:0007669"/>
    <property type="project" value="UniProtKB-SubCell"/>
</dbReference>
<comment type="subunit">
    <text evidence="3">Homodimer.</text>
</comment>
<dbReference type="PANTHER" id="PTHR42930:SF3">
    <property type="entry name" value="PHOSPHATE-SPECIFIC TRANSPORT SYSTEM ACCESSORY PROTEIN PHOU"/>
    <property type="match status" value="1"/>
</dbReference>
<evidence type="ECO:0000256" key="2">
    <source>
        <dbReference type="ARBA" id="ARBA00022592"/>
    </source>
</evidence>
<dbReference type="STRING" id="1538553.JT25_003545"/>
<dbReference type="OrthoDB" id="9814256at2"/>
<gene>
    <name evidence="5" type="ORF">JT25_003545</name>
</gene>
<dbReference type="InterPro" id="IPR026022">
    <property type="entry name" value="PhoU_dom"/>
</dbReference>
<evidence type="ECO:0000256" key="3">
    <source>
        <dbReference type="PIRNR" id="PIRNR003107"/>
    </source>
</evidence>
<comment type="function">
    <text evidence="3">Plays a role in the regulation of phosphate uptake.</text>
</comment>
<dbReference type="PANTHER" id="PTHR42930">
    <property type="entry name" value="PHOSPHATE-SPECIFIC TRANSPORT SYSTEM ACCESSORY PROTEIN PHOU"/>
    <property type="match status" value="1"/>
</dbReference>
<dbReference type="GO" id="GO:0045936">
    <property type="term" value="P:negative regulation of phosphate metabolic process"/>
    <property type="evidence" value="ECO:0007669"/>
    <property type="project" value="InterPro"/>
</dbReference>
<dbReference type="GO" id="GO:0006817">
    <property type="term" value="P:phosphate ion transport"/>
    <property type="evidence" value="ECO:0007669"/>
    <property type="project" value="UniProtKB-KW"/>
</dbReference>
<dbReference type="GO" id="GO:0030643">
    <property type="term" value="P:intracellular phosphate ion homeostasis"/>
    <property type="evidence" value="ECO:0007669"/>
    <property type="project" value="InterPro"/>
</dbReference>
<dbReference type="InterPro" id="IPR038078">
    <property type="entry name" value="PhoU-like_sf"/>
</dbReference>
<comment type="similarity">
    <text evidence="1 3">Belongs to the PhoU family.</text>
</comment>
<dbReference type="Pfam" id="PF01895">
    <property type="entry name" value="PhoU"/>
    <property type="match status" value="2"/>
</dbReference>
<evidence type="ECO:0000256" key="1">
    <source>
        <dbReference type="ARBA" id="ARBA00008107"/>
    </source>
</evidence>
<name>A0A140E594_9GAMM</name>
<dbReference type="Proteomes" id="UP000030512">
    <property type="component" value="Chromosome"/>
</dbReference>
<evidence type="ECO:0000313" key="5">
    <source>
        <dbReference type="EMBL" id="AMK75568.1"/>
    </source>
</evidence>
<dbReference type="PIRSF" id="PIRSF003107">
    <property type="entry name" value="PhoU"/>
    <property type="match status" value="1"/>
</dbReference>
<dbReference type="KEGG" id="mdn:JT25_003545"/>
<protein>
    <recommendedName>
        <fullName evidence="3">Phosphate-specific transport system accessory protein PhoU</fullName>
    </recommendedName>
</protein>
<dbReference type="InterPro" id="IPR028366">
    <property type="entry name" value="PhoU"/>
</dbReference>
<evidence type="ECO:0000313" key="6">
    <source>
        <dbReference type="Proteomes" id="UP000030512"/>
    </source>
</evidence>
<keyword evidence="2 3" id="KW-0592">Phosphate transport</keyword>
<keyword evidence="3" id="KW-0963">Cytoplasm</keyword>
<reference evidence="5 6" key="1">
    <citation type="journal article" date="2015" name="Environ. Microbiol.">
        <title>Methane oxidation coupled to nitrate reduction under hypoxia by the Gammaproteobacterium Methylomonas denitrificans, sp. nov. type strain FJG1.</title>
        <authorList>
            <person name="Kits K.D."/>
            <person name="Klotz M.G."/>
            <person name="Stein L.Y."/>
        </authorList>
    </citation>
    <scope>NUCLEOTIDE SEQUENCE [LARGE SCALE GENOMIC DNA]</scope>
    <source>
        <strain evidence="5 6">FJG1</strain>
    </source>
</reference>
<evidence type="ECO:0000259" key="4">
    <source>
        <dbReference type="Pfam" id="PF01895"/>
    </source>
</evidence>
<dbReference type="EMBL" id="CP014476">
    <property type="protein sequence ID" value="AMK75568.1"/>
    <property type="molecule type" value="Genomic_DNA"/>
</dbReference>
<dbReference type="RefSeq" id="WP_036272353.1">
    <property type="nucleotide sequence ID" value="NZ_CP014476.1"/>
</dbReference>
<dbReference type="SUPFAM" id="SSF109755">
    <property type="entry name" value="PhoU-like"/>
    <property type="match status" value="1"/>
</dbReference>
<keyword evidence="6" id="KW-1185">Reference proteome</keyword>
<proteinExistence type="inferred from homology"/>
<keyword evidence="3" id="KW-0813">Transport</keyword>
<sequence length="245" mass="27768">MTNQTDTPNNVHTLHVYDTELGHMHSLMLDMTDLLVYQLEQAMQALDYGDAELAQKVVSRHKKVKHFESKIDSEVLNIIARHCPVANDLRYVIATSKIAVELEKIGVEIVDFAKLITVLFDPNTSDPNQKLLTDIVKMGGLIKLILDKLMVVFESRDSKQAYALLQCDRDCESELQEGIKHQLALVLHDARMIRRALDVMQMMKAMERCGEHCRNIAEHAIFMLDGIDVRHGGMPTKANYSNNPS</sequence>
<accession>A0A140E594</accession>
<organism evidence="5 6">
    <name type="scientific">Methylomonas denitrificans</name>
    <dbReference type="NCBI Taxonomy" id="1538553"/>
    <lineage>
        <taxon>Bacteria</taxon>
        <taxon>Pseudomonadati</taxon>
        <taxon>Pseudomonadota</taxon>
        <taxon>Gammaproteobacteria</taxon>
        <taxon>Methylococcales</taxon>
        <taxon>Methylococcaceae</taxon>
        <taxon>Methylomonas</taxon>
    </lineage>
</organism>
<dbReference type="AlphaFoldDB" id="A0A140E594"/>
<dbReference type="NCBIfam" id="TIGR02135">
    <property type="entry name" value="phoU_full"/>
    <property type="match status" value="1"/>
</dbReference>
<feature type="domain" description="PhoU" evidence="4">
    <location>
        <begin position="30"/>
        <end position="115"/>
    </location>
</feature>
<feature type="domain" description="PhoU" evidence="4">
    <location>
        <begin position="135"/>
        <end position="219"/>
    </location>
</feature>
<dbReference type="Gene3D" id="1.20.58.220">
    <property type="entry name" value="Phosphate transport system protein phou homolog 2, domain 2"/>
    <property type="match status" value="2"/>
</dbReference>
<comment type="subcellular location">
    <subcellularLocation>
        <location evidence="3">Cytoplasm</location>
    </subcellularLocation>
</comment>